<reference evidence="6 7" key="1">
    <citation type="submission" date="2016-10" db="EMBL/GenBank/DDBJ databases">
        <title>Proteomics and genomics reveal pathogen-plant mechanisms compatible with a hemibiotrophic lifestyle of Diplodia corticola.</title>
        <authorList>
            <person name="Fernandes I."/>
            <person name="De Jonge R."/>
            <person name="Van De Peer Y."/>
            <person name="Devreese B."/>
            <person name="Alves A."/>
            <person name="Esteves A.C."/>
        </authorList>
    </citation>
    <scope>NUCLEOTIDE SEQUENCE [LARGE SCALE GENOMIC DNA]</scope>
    <source>
        <strain evidence="6 7">CBS 112549</strain>
    </source>
</reference>
<dbReference type="SMART" id="SM00248">
    <property type="entry name" value="ANK"/>
    <property type="match status" value="3"/>
</dbReference>
<keyword evidence="1" id="KW-0677">Repeat</keyword>
<proteinExistence type="predicted"/>
<name>A0A1J9S8C1_9PEZI</name>
<dbReference type="InterPro" id="IPR025676">
    <property type="entry name" value="Clr5_dom"/>
</dbReference>
<evidence type="ECO:0000313" key="7">
    <source>
        <dbReference type="Proteomes" id="UP000183809"/>
    </source>
</evidence>
<dbReference type="GeneID" id="31011127"/>
<evidence type="ECO:0000256" key="4">
    <source>
        <dbReference type="SAM" id="MobiDB-lite"/>
    </source>
</evidence>
<organism evidence="6 7">
    <name type="scientific">Diplodia corticola</name>
    <dbReference type="NCBI Taxonomy" id="236234"/>
    <lineage>
        <taxon>Eukaryota</taxon>
        <taxon>Fungi</taxon>
        <taxon>Dikarya</taxon>
        <taxon>Ascomycota</taxon>
        <taxon>Pezizomycotina</taxon>
        <taxon>Dothideomycetes</taxon>
        <taxon>Dothideomycetes incertae sedis</taxon>
        <taxon>Botryosphaeriales</taxon>
        <taxon>Botryosphaeriaceae</taxon>
        <taxon>Diplodia</taxon>
    </lineage>
</organism>
<dbReference type="RefSeq" id="XP_020132424.1">
    <property type="nucleotide sequence ID" value="XM_020270868.1"/>
</dbReference>
<dbReference type="STRING" id="236234.A0A1J9S8C1"/>
<dbReference type="EMBL" id="MNUE01000013">
    <property type="protein sequence ID" value="OJD36164.1"/>
    <property type="molecule type" value="Genomic_DNA"/>
</dbReference>
<dbReference type="Pfam" id="PF14420">
    <property type="entry name" value="Clr5"/>
    <property type="match status" value="1"/>
</dbReference>
<dbReference type="OrthoDB" id="194358at2759"/>
<evidence type="ECO:0000313" key="6">
    <source>
        <dbReference type="EMBL" id="OJD36164.1"/>
    </source>
</evidence>
<dbReference type="PROSITE" id="PS50088">
    <property type="entry name" value="ANK_REPEAT"/>
    <property type="match status" value="2"/>
</dbReference>
<feature type="domain" description="Clr5" evidence="5">
    <location>
        <begin position="1"/>
        <end position="53"/>
    </location>
</feature>
<evidence type="ECO:0000256" key="1">
    <source>
        <dbReference type="ARBA" id="ARBA00022737"/>
    </source>
</evidence>
<protein>
    <recommendedName>
        <fullName evidence="5">Clr5 domain-containing protein</fullName>
    </recommendedName>
</protein>
<feature type="region of interest" description="Disordered" evidence="4">
    <location>
        <begin position="687"/>
        <end position="709"/>
    </location>
</feature>
<dbReference type="Pfam" id="PF12796">
    <property type="entry name" value="Ank_2"/>
    <property type="match status" value="1"/>
</dbReference>
<feature type="repeat" description="ANK" evidence="3">
    <location>
        <begin position="149"/>
        <end position="181"/>
    </location>
</feature>
<dbReference type="Gene3D" id="1.25.40.20">
    <property type="entry name" value="Ankyrin repeat-containing domain"/>
    <property type="match status" value="2"/>
</dbReference>
<keyword evidence="2 3" id="KW-0040">ANK repeat</keyword>
<keyword evidence="7" id="KW-1185">Reference proteome</keyword>
<dbReference type="Proteomes" id="UP000183809">
    <property type="component" value="Unassembled WGS sequence"/>
</dbReference>
<dbReference type="PANTHER" id="PTHR24171:SF9">
    <property type="entry name" value="ANKYRIN REPEAT DOMAIN-CONTAINING PROTEIN 39"/>
    <property type="match status" value="1"/>
</dbReference>
<evidence type="ECO:0000256" key="2">
    <source>
        <dbReference type="ARBA" id="ARBA00023043"/>
    </source>
</evidence>
<dbReference type="InterPro" id="IPR002110">
    <property type="entry name" value="Ankyrin_rpt"/>
</dbReference>
<dbReference type="SUPFAM" id="SSF48403">
    <property type="entry name" value="Ankyrin repeat"/>
    <property type="match status" value="1"/>
</dbReference>
<comment type="caution">
    <text evidence="6">The sequence shown here is derived from an EMBL/GenBank/DDBJ whole genome shotgun (WGS) entry which is preliminary data.</text>
</comment>
<dbReference type="PANTHER" id="PTHR24171">
    <property type="entry name" value="ANKYRIN REPEAT DOMAIN-CONTAINING PROTEIN 39-RELATED"/>
    <property type="match status" value="1"/>
</dbReference>
<evidence type="ECO:0000259" key="5">
    <source>
        <dbReference type="Pfam" id="PF14420"/>
    </source>
</evidence>
<dbReference type="PROSITE" id="PS50297">
    <property type="entry name" value="ANK_REP_REGION"/>
    <property type="match status" value="2"/>
</dbReference>
<feature type="repeat" description="ANK" evidence="3">
    <location>
        <begin position="183"/>
        <end position="215"/>
    </location>
</feature>
<gene>
    <name evidence="6" type="ORF">BKCO1_13000145</name>
</gene>
<accession>A0A1J9S8C1</accession>
<sequence>MTKDWLQVKDKIRELYAVQGKSLTEVTRNLRNENGFNASTRAYRSKLCEWGFKRGRRPSASPPEHLQEISPTPILDSSQEVARTNTLENDVGAHHIPDEVISSLVDSIQHSHVERLESFLQGPYRFVVNNWHIGFTSFFHEEAAAPEVLGKSLLSLATSHSTPEVVKLLLREGADVNLKDLRTCETPLMAAIRRGDCSLVRLLLENGSSMAPLNSDGLHALQVAALFANKRRIIEQLAMPHSALLDAPAAEGPYRGATTFELVLKRRAKCAYSSDYSLVNEYAHILLDAGAQFEGLERLIVLPLLDRHLSRLDSIANDTRGLLIEFLKAGLNLQTLIGNLPDNGHPGLQTLLHALVFHSPMSGMAPFLAELIDVSNSGILHTICTGCIYDYSTTNDNDICNTVNTLLERGLDPDILDESGHTPLSQLIDYIMFIPHHREPFTQMEILRALLRHGASPYRVIARVCPVEQVLMPVTYWNYSKRLHAFDVVCLLLQHMPEDMRNAPPWQREFFPITVKYHDYCKGSRFEHALTMHPILSKCAIETLRLAAEHVAMGFFIDEKLSLKKEERNYAGISEVLTLQRDRHFPPIEDRRVMPPHASVLDMLELLVEQRPTDTARDHDASDSALAPRRSLTLSEMREYPALRPSMHPFLHRHPGTNPRASQQILADASEKRISDVLAAVDNNFAGRRSSDAGTFPDSLVHPIPRLHG</sequence>
<dbReference type="AlphaFoldDB" id="A0A1J9S8C1"/>
<evidence type="ECO:0000256" key="3">
    <source>
        <dbReference type="PROSITE-ProRule" id="PRU00023"/>
    </source>
</evidence>
<dbReference type="InterPro" id="IPR036770">
    <property type="entry name" value="Ankyrin_rpt-contain_sf"/>
</dbReference>